<evidence type="ECO:0000259" key="1">
    <source>
        <dbReference type="Pfam" id="PF05368"/>
    </source>
</evidence>
<dbReference type="Gene3D" id="3.90.25.10">
    <property type="entry name" value="UDP-galactose 4-epimerase, domain 1"/>
    <property type="match status" value="1"/>
</dbReference>
<evidence type="ECO:0000313" key="2">
    <source>
        <dbReference type="EMBL" id="GHO90421.1"/>
    </source>
</evidence>
<keyword evidence="3" id="KW-1185">Reference proteome</keyword>
<dbReference type="InterPro" id="IPR036291">
    <property type="entry name" value="NAD(P)-bd_dom_sf"/>
</dbReference>
<sequence length="287" mass="30072">MIIVTGANGHLGRAVVENLLELVPAEQLGVSVQDTEKARDLEQRGVRVRRGDFDDAASLAHAFEGASQVLIVSAPRLGEQALRQHRTAIDTAKAAGAQRILYTSQMAANPASPFAPAPDHAATEAALRESGVAFTALRNGYYASSALMLLGSATQTGEAVAPEDGPVAWTAHADLARATAITLAKGGLDGITPALTGSEALDLAGVAEIVSEVTGRPIRRVVVSDEEFRSRLVAQGSPESMANMYLGYFAASRQGEFANVDPTLARLIGRPPLTLRDVLKATLPTGR</sequence>
<accession>A0A8J3IHM7</accession>
<proteinExistence type="predicted"/>
<dbReference type="AlphaFoldDB" id="A0A8J3IHM7"/>
<dbReference type="Gene3D" id="3.40.50.720">
    <property type="entry name" value="NAD(P)-binding Rossmann-like Domain"/>
    <property type="match status" value="1"/>
</dbReference>
<dbReference type="PANTHER" id="PTHR47129:SF1">
    <property type="entry name" value="NMRA-LIKE DOMAIN-CONTAINING PROTEIN"/>
    <property type="match status" value="1"/>
</dbReference>
<dbReference type="Proteomes" id="UP000597444">
    <property type="component" value="Unassembled WGS sequence"/>
</dbReference>
<dbReference type="CDD" id="cd05269">
    <property type="entry name" value="TMR_SDR_a"/>
    <property type="match status" value="1"/>
</dbReference>
<feature type="domain" description="NmrA-like" evidence="1">
    <location>
        <begin position="2"/>
        <end position="246"/>
    </location>
</feature>
<protein>
    <submittedName>
        <fullName evidence="2">NmrA family transcriptional regulator</fullName>
    </submittedName>
</protein>
<organism evidence="2 3">
    <name type="scientific">Reticulibacter mediterranei</name>
    <dbReference type="NCBI Taxonomy" id="2778369"/>
    <lineage>
        <taxon>Bacteria</taxon>
        <taxon>Bacillati</taxon>
        <taxon>Chloroflexota</taxon>
        <taxon>Ktedonobacteria</taxon>
        <taxon>Ktedonobacterales</taxon>
        <taxon>Reticulibacteraceae</taxon>
        <taxon>Reticulibacter</taxon>
    </lineage>
</organism>
<dbReference type="InterPro" id="IPR052718">
    <property type="entry name" value="NmrA-type_oxidoreductase"/>
</dbReference>
<dbReference type="Pfam" id="PF05368">
    <property type="entry name" value="NmrA"/>
    <property type="match status" value="1"/>
</dbReference>
<evidence type="ECO:0000313" key="3">
    <source>
        <dbReference type="Proteomes" id="UP000597444"/>
    </source>
</evidence>
<name>A0A8J3IHM7_9CHLR</name>
<dbReference type="RefSeq" id="WP_373324572.1">
    <property type="nucleotide sequence ID" value="NZ_BNJK01000001.1"/>
</dbReference>
<gene>
    <name evidence="2" type="ORF">KSF_004690</name>
</gene>
<dbReference type="InterPro" id="IPR008030">
    <property type="entry name" value="NmrA-like"/>
</dbReference>
<comment type="caution">
    <text evidence="2">The sequence shown here is derived from an EMBL/GenBank/DDBJ whole genome shotgun (WGS) entry which is preliminary data.</text>
</comment>
<dbReference type="SUPFAM" id="SSF51735">
    <property type="entry name" value="NAD(P)-binding Rossmann-fold domains"/>
    <property type="match status" value="1"/>
</dbReference>
<dbReference type="EMBL" id="BNJK01000001">
    <property type="protein sequence ID" value="GHO90421.1"/>
    <property type="molecule type" value="Genomic_DNA"/>
</dbReference>
<dbReference type="PANTHER" id="PTHR47129">
    <property type="entry name" value="QUINONE OXIDOREDUCTASE 2"/>
    <property type="match status" value="1"/>
</dbReference>
<reference evidence="2" key="1">
    <citation type="submission" date="2020-10" db="EMBL/GenBank/DDBJ databases">
        <title>Taxonomic study of unclassified bacteria belonging to the class Ktedonobacteria.</title>
        <authorList>
            <person name="Yabe S."/>
            <person name="Wang C.M."/>
            <person name="Zheng Y."/>
            <person name="Sakai Y."/>
            <person name="Cavaletti L."/>
            <person name="Monciardini P."/>
            <person name="Donadio S."/>
        </authorList>
    </citation>
    <scope>NUCLEOTIDE SEQUENCE</scope>
    <source>
        <strain evidence="2">ID150040</strain>
    </source>
</reference>